<protein>
    <submittedName>
        <fullName evidence="3">DMT family transporter</fullName>
    </submittedName>
</protein>
<dbReference type="RefSeq" id="WP_126468393.1">
    <property type="nucleotide sequence ID" value="NZ_RXOE01000001.1"/>
</dbReference>
<feature type="transmembrane region" description="Helical" evidence="1">
    <location>
        <begin position="168"/>
        <end position="189"/>
    </location>
</feature>
<dbReference type="InterPro" id="IPR037185">
    <property type="entry name" value="EmrE-like"/>
</dbReference>
<dbReference type="InterPro" id="IPR000620">
    <property type="entry name" value="EamA_dom"/>
</dbReference>
<dbReference type="EMBL" id="RXOE01000001">
    <property type="protein sequence ID" value="RTQ36267.1"/>
    <property type="molecule type" value="Genomic_DNA"/>
</dbReference>
<dbReference type="Proteomes" id="UP000267418">
    <property type="component" value="Unassembled WGS sequence"/>
</dbReference>
<keyword evidence="4" id="KW-1185">Reference proteome</keyword>
<proteinExistence type="predicted"/>
<dbReference type="PANTHER" id="PTHR22911:SF76">
    <property type="entry name" value="EAMA DOMAIN-CONTAINING PROTEIN"/>
    <property type="match status" value="1"/>
</dbReference>
<evidence type="ECO:0000313" key="4">
    <source>
        <dbReference type="Proteomes" id="UP000267418"/>
    </source>
</evidence>
<accession>A0A431TQ99</accession>
<feature type="transmembrane region" description="Helical" evidence="1">
    <location>
        <begin position="47"/>
        <end position="65"/>
    </location>
</feature>
<keyword evidence="1" id="KW-0812">Transmembrane</keyword>
<feature type="transmembrane region" description="Helical" evidence="1">
    <location>
        <begin position="287"/>
        <end position="306"/>
    </location>
</feature>
<dbReference type="AlphaFoldDB" id="A0A431TQ99"/>
<comment type="caution">
    <text evidence="3">The sequence shown here is derived from an EMBL/GenBank/DDBJ whole genome shotgun (WGS) entry which is preliminary data.</text>
</comment>
<evidence type="ECO:0000313" key="3">
    <source>
        <dbReference type="EMBL" id="RTQ36267.1"/>
    </source>
</evidence>
<sequence>MTTTIALPAASKSSFFSFVALLLGAAALALGGVFLRHSELPPTASAVYRVALAIPIFFLLDMLAARAEPVPTNIAPVDRQQRMPAIPVKLILVGFIFSGNLALYHWSMTLTTLANSNLLANLAPIFVVLGSRIFLGKRFKPGFLFGMLFALTGAFILIGHRLDFGSSYMAGNLLGLLTAVFYGSYLLAVSLVRSNYRTMTVMAWSSVGTFIVLLPITLLRGESLVPHTLHGVLMLVALAVVSHVGGQGLIAYALAKLPAAMSSITLLIQPVIATVFGAYLFHEYLSVTEFVGAVVILVGIVTARRFS</sequence>
<feature type="transmembrane region" description="Helical" evidence="1">
    <location>
        <begin position="264"/>
        <end position="281"/>
    </location>
</feature>
<gene>
    <name evidence="3" type="ORF">EJP69_00470</name>
</gene>
<keyword evidence="1" id="KW-0472">Membrane</keyword>
<keyword evidence="1" id="KW-1133">Transmembrane helix</keyword>
<dbReference type="Pfam" id="PF00892">
    <property type="entry name" value="EamA"/>
    <property type="match status" value="2"/>
</dbReference>
<dbReference type="GO" id="GO:0016020">
    <property type="term" value="C:membrane"/>
    <property type="evidence" value="ECO:0007669"/>
    <property type="project" value="InterPro"/>
</dbReference>
<organism evidence="3 4">
    <name type="scientific">Variovorax gossypii</name>
    <dbReference type="NCBI Taxonomy" id="1679495"/>
    <lineage>
        <taxon>Bacteria</taxon>
        <taxon>Pseudomonadati</taxon>
        <taxon>Pseudomonadota</taxon>
        <taxon>Betaproteobacteria</taxon>
        <taxon>Burkholderiales</taxon>
        <taxon>Comamonadaceae</taxon>
        <taxon>Variovorax</taxon>
    </lineage>
</organism>
<feature type="domain" description="EamA" evidence="2">
    <location>
        <begin position="19"/>
        <end position="158"/>
    </location>
</feature>
<feature type="transmembrane region" description="Helical" evidence="1">
    <location>
        <begin position="201"/>
        <end position="219"/>
    </location>
</feature>
<feature type="transmembrane region" description="Helical" evidence="1">
    <location>
        <begin position="86"/>
        <end position="106"/>
    </location>
</feature>
<feature type="transmembrane region" description="Helical" evidence="1">
    <location>
        <begin position="118"/>
        <end position="135"/>
    </location>
</feature>
<dbReference type="PANTHER" id="PTHR22911">
    <property type="entry name" value="ACYL-MALONYL CONDENSING ENZYME-RELATED"/>
    <property type="match status" value="1"/>
</dbReference>
<feature type="transmembrane region" description="Helical" evidence="1">
    <location>
        <begin position="231"/>
        <end position="252"/>
    </location>
</feature>
<feature type="transmembrane region" description="Helical" evidence="1">
    <location>
        <begin position="142"/>
        <end position="162"/>
    </location>
</feature>
<evidence type="ECO:0000256" key="1">
    <source>
        <dbReference type="SAM" id="Phobius"/>
    </source>
</evidence>
<feature type="domain" description="EamA" evidence="2">
    <location>
        <begin position="170"/>
        <end position="301"/>
    </location>
</feature>
<reference evidence="3 4" key="1">
    <citation type="submission" date="2018-12" db="EMBL/GenBank/DDBJ databases">
        <title>The genome of Variovorax gossypii DSM 100435.</title>
        <authorList>
            <person name="Gao J."/>
            <person name="Sun J."/>
        </authorList>
    </citation>
    <scope>NUCLEOTIDE SEQUENCE [LARGE SCALE GENOMIC DNA]</scope>
    <source>
        <strain evidence="3 4">DSM 100435</strain>
    </source>
</reference>
<name>A0A431TQ99_9BURK</name>
<evidence type="ECO:0000259" key="2">
    <source>
        <dbReference type="Pfam" id="PF00892"/>
    </source>
</evidence>
<dbReference type="OrthoDB" id="8770617at2"/>
<dbReference type="SUPFAM" id="SSF103481">
    <property type="entry name" value="Multidrug resistance efflux transporter EmrE"/>
    <property type="match status" value="2"/>
</dbReference>